<reference evidence="1" key="1">
    <citation type="submission" date="2019-11" db="EMBL/GenBank/DDBJ databases">
        <title>Nori genome reveals adaptations in red seaweeds to the harsh intertidal environment.</title>
        <authorList>
            <person name="Wang D."/>
            <person name="Mao Y."/>
        </authorList>
    </citation>
    <scope>NUCLEOTIDE SEQUENCE</scope>
    <source>
        <tissue evidence="1">Gametophyte</tissue>
    </source>
</reference>
<accession>A0ACC3BSS6</accession>
<dbReference type="Proteomes" id="UP000798662">
    <property type="component" value="Chromosome 1"/>
</dbReference>
<dbReference type="EMBL" id="CM020618">
    <property type="protein sequence ID" value="KAK1860754.1"/>
    <property type="molecule type" value="Genomic_DNA"/>
</dbReference>
<gene>
    <name evidence="1" type="ORF">I4F81_003342</name>
</gene>
<keyword evidence="2" id="KW-1185">Reference proteome</keyword>
<organism evidence="1 2">
    <name type="scientific">Pyropia yezoensis</name>
    <name type="common">Susabi-nori</name>
    <name type="synonym">Porphyra yezoensis</name>
    <dbReference type="NCBI Taxonomy" id="2788"/>
    <lineage>
        <taxon>Eukaryota</taxon>
        <taxon>Rhodophyta</taxon>
        <taxon>Bangiophyceae</taxon>
        <taxon>Bangiales</taxon>
        <taxon>Bangiaceae</taxon>
        <taxon>Pyropia</taxon>
    </lineage>
</organism>
<comment type="caution">
    <text evidence="1">The sequence shown here is derived from an EMBL/GenBank/DDBJ whole genome shotgun (WGS) entry which is preliminary data.</text>
</comment>
<evidence type="ECO:0000313" key="1">
    <source>
        <dbReference type="EMBL" id="KAK1860754.1"/>
    </source>
</evidence>
<sequence length="293" mass="29320">MHATAFAVGPSSPFLRLARPGAAAAAATSRVDAARRRHRAGVPRPRQRAMASATPAEGDAPAASPPPLPSPLRWGIIGPGDVCVHKSGPAFARATGSAIGAVSKRSPGAAAAFASRLPGGGEGVAAYTGSAGLLADPAVAAVYVATPPGAHANLTAAAAAAGMAVYVEKPMARCGAEAAAMLTAVGGGRLAVAYYRRALAKYAWRVDEVVLTGTAGVARLSVLGVDGPVEVTQPLIQAVVDDWTGVPGAPPQPSPAAAAVRTSELVDEVLVGVYGERRMGFWEGWAKPGGARS</sequence>
<proteinExistence type="predicted"/>
<protein>
    <submittedName>
        <fullName evidence="1">Uncharacterized protein</fullName>
    </submittedName>
</protein>
<name>A0ACC3BSS6_PYRYE</name>
<evidence type="ECO:0000313" key="2">
    <source>
        <dbReference type="Proteomes" id="UP000798662"/>
    </source>
</evidence>